<organism evidence="2 3">
    <name type="scientific">Euplotes crassus</name>
    <dbReference type="NCBI Taxonomy" id="5936"/>
    <lineage>
        <taxon>Eukaryota</taxon>
        <taxon>Sar</taxon>
        <taxon>Alveolata</taxon>
        <taxon>Ciliophora</taxon>
        <taxon>Intramacronucleata</taxon>
        <taxon>Spirotrichea</taxon>
        <taxon>Hypotrichia</taxon>
        <taxon>Euplotida</taxon>
        <taxon>Euplotidae</taxon>
        <taxon>Moneuplotes</taxon>
    </lineage>
</organism>
<feature type="transmembrane region" description="Helical" evidence="1">
    <location>
        <begin position="95"/>
        <end position="113"/>
    </location>
</feature>
<proteinExistence type="predicted"/>
<reference evidence="2" key="1">
    <citation type="submission" date="2023-07" db="EMBL/GenBank/DDBJ databases">
        <authorList>
            <consortium name="AG Swart"/>
            <person name="Singh M."/>
            <person name="Singh A."/>
            <person name="Seah K."/>
            <person name="Emmerich C."/>
        </authorList>
    </citation>
    <scope>NUCLEOTIDE SEQUENCE</scope>
    <source>
        <strain evidence="2">DP1</strain>
    </source>
</reference>
<gene>
    <name evidence="2" type="ORF">ECRASSUSDP1_LOCUS18422</name>
</gene>
<evidence type="ECO:0000313" key="3">
    <source>
        <dbReference type="Proteomes" id="UP001295684"/>
    </source>
</evidence>
<dbReference type="PANTHER" id="PTHR12459">
    <property type="entry name" value="TRANSMEMBRANE PROTEIN 135-RELATED"/>
    <property type="match status" value="1"/>
</dbReference>
<protein>
    <submittedName>
        <fullName evidence="2">Uncharacterized protein</fullName>
    </submittedName>
</protein>
<keyword evidence="1" id="KW-0812">Transmembrane</keyword>
<comment type="caution">
    <text evidence="2">The sequence shown here is derived from an EMBL/GenBank/DDBJ whole genome shotgun (WGS) entry which is preliminary data.</text>
</comment>
<dbReference type="Proteomes" id="UP001295684">
    <property type="component" value="Unassembled WGS sequence"/>
</dbReference>
<accession>A0AAD1XQV5</accession>
<keyword evidence="3" id="KW-1185">Reference proteome</keyword>
<evidence type="ECO:0000313" key="2">
    <source>
        <dbReference type="EMBL" id="CAI2377041.1"/>
    </source>
</evidence>
<dbReference type="EMBL" id="CAMPGE010018642">
    <property type="protein sequence ID" value="CAI2377041.1"/>
    <property type="molecule type" value="Genomic_DNA"/>
</dbReference>
<feature type="transmembrane region" description="Helical" evidence="1">
    <location>
        <begin position="54"/>
        <end position="75"/>
    </location>
</feature>
<dbReference type="AlphaFoldDB" id="A0AAD1XQV5"/>
<keyword evidence="1" id="KW-1133">Transmembrane helix</keyword>
<dbReference type="InterPro" id="IPR026749">
    <property type="entry name" value="Tmem135"/>
</dbReference>
<evidence type="ECO:0000256" key="1">
    <source>
        <dbReference type="SAM" id="Phobius"/>
    </source>
</evidence>
<keyword evidence="1" id="KW-0472">Membrane</keyword>
<feature type="transmembrane region" description="Helical" evidence="1">
    <location>
        <begin position="176"/>
        <end position="194"/>
    </location>
</feature>
<name>A0AAD1XQV5_EUPCR</name>
<sequence>MLSTNKDCKYHDAMSETKDDSGTPFSKHFTDIFIGKTRFCKHEGSCMENSAKTLIKASIAGLAVKGCLSVLFGAVKTKSFFKAFRNIVSWDTARFAGFIGLLPTLFKVTLCTLRKIRKKDDKLNSIIASFVCSLSAILDSSDDRRKLLIYYVFARAFESSLKIIDDHQIASVPKNWGLIIYILMTNMLSYWIYFEWKVVPKTLFNIVSKRTGIKPNDRVLLEVIYREIGK</sequence>